<accession>A0A1G4BKB4</accession>
<dbReference type="AlphaFoldDB" id="A0A1G4BKB4"/>
<dbReference type="EMBL" id="MJBS01000016">
    <property type="protein sequence ID" value="OHF01854.1"/>
    <property type="molecule type" value="Genomic_DNA"/>
</dbReference>
<evidence type="ECO:0000313" key="3">
    <source>
        <dbReference type="Proteomes" id="UP000176998"/>
    </source>
</evidence>
<dbReference type="RefSeq" id="XP_022478996.1">
    <property type="nucleotide sequence ID" value="XM_022614382.1"/>
</dbReference>
<dbReference type="GeneID" id="34555892"/>
<organism evidence="2 3">
    <name type="scientific">Colletotrichum orchidophilum</name>
    <dbReference type="NCBI Taxonomy" id="1209926"/>
    <lineage>
        <taxon>Eukaryota</taxon>
        <taxon>Fungi</taxon>
        <taxon>Dikarya</taxon>
        <taxon>Ascomycota</taxon>
        <taxon>Pezizomycotina</taxon>
        <taxon>Sordariomycetes</taxon>
        <taxon>Hypocreomycetidae</taxon>
        <taxon>Glomerellales</taxon>
        <taxon>Glomerellaceae</taxon>
        <taxon>Colletotrichum</taxon>
    </lineage>
</organism>
<protein>
    <submittedName>
        <fullName evidence="2">Uncharacterized protein</fullName>
    </submittedName>
</protein>
<feature type="region of interest" description="Disordered" evidence="1">
    <location>
        <begin position="69"/>
        <end position="91"/>
    </location>
</feature>
<name>A0A1G4BKB4_9PEZI</name>
<evidence type="ECO:0000313" key="2">
    <source>
        <dbReference type="EMBL" id="OHF01854.1"/>
    </source>
</evidence>
<dbReference type="Proteomes" id="UP000176998">
    <property type="component" value="Unassembled WGS sequence"/>
</dbReference>
<gene>
    <name evidence="2" type="ORF">CORC01_02732</name>
</gene>
<comment type="caution">
    <text evidence="2">The sequence shown here is derived from an EMBL/GenBank/DDBJ whole genome shotgun (WGS) entry which is preliminary data.</text>
</comment>
<reference evidence="2 3" key="1">
    <citation type="submission" date="2016-09" db="EMBL/GenBank/DDBJ databases">
        <authorList>
            <person name="Capua I."/>
            <person name="De Benedictis P."/>
            <person name="Joannis T."/>
            <person name="Lombin L.H."/>
            <person name="Cattoli G."/>
        </authorList>
    </citation>
    <scope>NUCLEOTIDE SEQUENCE [LARGE SCALE GENOMIC DNA]</scope>
    <source>
        <strain evidence="2 3">IMI 309357</strain>
    </source>
</reference>
<evidence type="ECO:0000256" key="1">
    <source>
        <dbReference type="SAM" id="MobiDB-lite"/>
    </source>
</evidence>
<sequence length="125" mass="13693">MASTCLATVYATSISSHLHKPSRSKCVTHPDLIGLPRLSTLEPTRKTTYPNSVEVCLLYRTKGEGGCTAPIRPRHVSPSPPGDPPFVRSTGGRPVFALDAGGCRSDWSPWDQPFYLIAESEWHMV</sequence>
<proteinExistence type="predicted"/>
<keyword evidence="3" id="KW-1185">Reference proteome</keyword>